<protein>
    <submittedName>
        <fullName evidence="4">Fn3-like domain-containing protein</fullName>
    </submittedName>
</protein>
<evidence type="ECO:0000259" key="3">
    <source>
        <dbReference type="Pfam" id="PF06280"/>
    </source>
</evidence>
<comment type="similarity">
    <text evidence="1">Belongs to the peptidase S8 family.</text>
</comment>
<keyword evidence="2" id="KW-0732">Signal</keyword>
<feature type="domain" description="C5a peptidase/Subtilisin-like protease SBT2-like Fn3-like" evidence="3">
    <location>
        <begin position="58"/>
        <end position="117"/>
    </location>
</feature>
<dbReference type="Gene3D" id="2.60.40.1710">
    <property type="entry name" value="Subtilisin-like superfamily"/>
    <property type="match status" value="1"/>
</dbReference>
<organism evidence="4 5">
    <name type="scientific">Gottfriedia acidiceleris</name>
    <dbReference type="NCBI Taxonomy" id="371036"/>
    <lineage>
        <taxon>Bacteria</taxon>
        <taxon>Bacillati</taxon>
        <taxon>Bacillota</taxon>
        <taxon>Bacilli</taxon>
        <taxon>Bacillales</taxon>
        <taxon>Bacillaceae</taxon>
        <taxon>Gottfriedia</taxon>
    </lineage>
</organism>
<name>A0ABY4JUI6_9BACI</name>
<proteinExistence type="inferred from homology"/>
<reference evidence="4 5" key="1">
    <citation type="submission" date="2022-04" db="EMBL/GenBank/DDBJ databases">
        <title>Mechanism of arsenic methylation and mitigation arsenic toxicity by Bacillus sp. LH14 from an Arsenic-Contaminated Paddy Soil.</title>
        <authorList>
            <person name="Wang D."/>
        </authorList>
    </citation>
    <scope>NUCLEOTIDE SEQUENCE [LARGE SCALE GENOMIC DNA]</scope>
    <source>
        <strain evidence="4 5">LH14</strain>
    </source>
</reference>
<evidence type="ECO:0000256" key="2">
    <source>
        <dbReference type="ARBA" id="ARBA00022729"/>
    </source>
</evidence>
<dbReference type="EMBL" id="CP096034">
    <property type="protein sequence ID" value="UPM56478.1"/>
    <property type="molecule type" value="Genomic_DNA"/>
</dbReference>
<sequence length="467" mass="52225">MQALDGKDVPDSMEYKVVVDVLTDERTHASYDLEPFGFSPRENDYNTTKMTRIDGADVHVNGGEAITIKRGKQKELSIDVQLPDNMKKNTFVEGFVRLVPTSNNKSDKVVPLSMPYMGFYGKWDEPKNIDPSPENNNAFLGYTTLWDDITDSPLALDPVTHKYNAGRVGVSPYSINTGVIPTFTVLRNLSKLEAYIADKDGNQVQYLGDYSEFTGEPWKFQKNIMSTGNTYYPIIDMDQYYWKATDENGNTVPDGDYKYVLRSTLDYPGARPQTTEIPVKVDSKAPHTSNIQVTPTADGKFQISFDVADNEGGVGFGQAVVYLDGNYNVLKPGVTSMIVKKAPKSIIVMAEDAAYNEGYTVWGDTSYIRSGMLIQYLTVQNYTKVNENSPAKVIAFSDNKLKWTFYIKDVNGNIVFTKDYARESEIRFSWAPGPEVPNGTYTLYAEGENVEGFKVTSIATQKINVVH</sequence>
<evidence type="ECO:0000313" key="5">
    <source>
        <dbReference type="Proteomes" id="UP000830639"/>
    </source>
</evidence>
<evidence type="ECO:0000256" key="1">
    <source>
        <dbReference type="ARBA" id="ARBA00011073"/>
    </source>
</evidence>
<evidence type="ECO:0000313" key="4">
    <source>
        <dbReference type="EMBL" id="UPM56478.1"/>
    </source>
</evidence>
<keyword evidence="5" id="KW-1185">Reference proteome</keyword>
<dbReference type="InterPro" id="IPR010435">
    <property type="entry name" value="C5a/SBT2-like_Fn3"/>
</dbReference>
<dbReference type="Pfam" id="PF06280">
    <property type="entry name" value="fn3_5"/>
    <property type="match status" value="1"/>
</dbReference>
<gene>
    <name evidence="4" type="ORF">MY490_11790</name>
</gene>
<dbReference type="Proteomes" id="UP000830639">
    <property type="component" value="Chromosome"/>
</dbReference>
<accession>A0ABY4JUI6</accession>